<feature type="compositionally biased region" description="Low complexity" evidence="10">
    <location>
        <begin position="89"/>
        <end position="100"/>
    </location>
</feature>
<dbReference type="PANTHER" id="PTHR48013">
    <property type="entry name" value="DUAL SPECIFICITY MITOGEN-ACTIVATED PROTEIN KINASE KINASE 5-RELATED"/>
    <property type="match status" value="1"/>
</dbReference>
<dbReference type="GO" id="GO:0004708">
    <property type="term" value="F:MAP kinase kinase activity"/>
    <property type="evidence" value="ECO:0007669"/>
    <property type="project" value="UniProtKB-EC"/>
</dbReference>
<feature type="region of interest" description="Disordered" evidence="10">
    <location>
        <begin position="1"/>
        <end position="171"/>
    </location>
</feature>
<dbReference type="InterPro" id="IPR017441">
    <property type="entry name" value="Protein_kinase_ATP_BS"/>
</dbReference>
<evidence type="ECO:0000256" key="1">
    <source>
        <dbReference type="ARBA" id="ARBA00022527"/>
    </source>
</evidence>
<organism evidence="12 13">
    <name type="scientific">Filobasidium floriforme</name>
    <dbReference type="NCBI Taxonomy" id="5210"/>
    <lineage>
        <taxon>Eukaryota</taxon>
        <taxon>Fungi</taxon>
        <taxon>Dikarya</taxon>
        <taxon>Basidiomycota</taxon>
        <taxon>Agaricomycotina</taxon>
        <taxon>Tremellomycetes</taxon>
        <taxon>Filobasidiales</taxon>
        <taxon>Filobasidiaceae</taxon>
        <taxon>Filobasidium</taxon>
    </lineage>
</organism>
<dbReference type="Pfam" id="PF00069">
    <property type="entry name" value="Pkinase"/>
    <property type="match status" value="1"/>
</dbReference>
<dbReference type="InterPro" id="IPR011009">
    <property type="entry name" value="Kinase-like_dom_sf"/>
</dbReference>
<dbReference type="FunFam" id="3.30.200.20:FF:000341">
    <property type="entry name" value="MAP kinase kinase PBS2"/>
    <property type="match status" value="1"/>
</dbReference>
<protein>
    <recommendedName>
        <fullName evidence="8">mitogen-activated protein kinase kinase</fullName>
        <ecNumber evidence="8">2.7.12.2</ecNumber>
    </recommendedName>
</protein>
<dbReference type="GO" id="GO:0038066">
    <property type="term" value="P:p38MAPK cascade"/>
    <property type="evidence" value="ECO:0007669"/>
    <property type="project" value="UniProtKB-ARBA"/>
</dbReference>
<dbReference type="GO" id="GO:0071474">
    <property type="term" value="P:cellular hyperosmotic response"/>
    <property type="evidence" value="ECO:0007669"/>
    <property type="project" value="TreeGrafter"/>
</dbReference>
<dbReference type="Gene3D" id="3.30.200.20">
    <property type="entry name" value="Phosphorylase Kinase, domain 1"/>
    <property type="match status" value="1"/>
</dbReference>
<evidence type="ECO:0000256" key="2">
    <source>
        <dbReference type="ARBA" id="ARBA00022553"/>
    </source>
</evidence>
<feature type="compositionally biased region" description="Gly residues" evidence="10">
    <location>
        <begin position="292"/>
        <end position="303"/>
    </location>
</feature>
<dbReference type="EMBL" id="JABELV010000019">
    <property type="protein sequence ID" value="KAG7566878.1"/>
    <property type="molecule type" value="Genomic_DNA"/>
</dbReference>
<feature type="domain" description="Protein kinase" evidence="11">
    <location>
        <begin position="350"/>
        <end position="607"/>
    </location>
</feature>
<dbReference type="SUPFAM" id="SSF56112">
    <property type="entry name" value="Protein kinase-like (PK-like)"/>
    <property type="match status" value="1"/>
</dbReference>
<feature type="binding site" evidence="9">
    <location>
        <position position="379"/>
    </location>
    <ligand>
        <name>ATP</name>
        <dbReference type="ChEBI" id="CHEBI:30616"/>
    </ligand>
</feature>
<dbReference type="GO" id="GO:0005737">
    <property type="term" value="C:cytoplasm"/>
    <property type="evidence" value="ECO:0007669"/>
    <property type="project" value="UniProtKB-ARBA"/>
</dbReference>
<dbReference type="PROSITE" id="PS50011">
    <property type="entry name" value="PROTEIN_KINASE_DOM"/>
    <property type="match status" value="1"/>
</dbReference>
<keyword evidence="13" id="KW-1185">Reference proteome</keyword>
<dbReference type="Proteomes" id="UP000812966">
    <property type="component" value="Unassembled WGS sequence"/>
</dbReference>
<dbReference type="PANTHER" id="PTHR48013:SF25">
    <property type="entry name" value="MAP KINASE KINASE PBS2"/>
    <property type="match status" value="1"/>
</dbReference>
<comment type="similarity">
    <text evidence="7">Belongs to the protein kinase superfamily. STE Ser/Thr protein kinase family. MAP kinase kinase subfamily.</text>
</comment>
<name>A0A8K0NSR3_9TREE</name>
<dbReference type="GO" id="GO:0005524">
    <property type="term" value="F:ATP binding"/>
    <property type="evidence" value="ECO:0007669"/>
    <property type="project" value="UniProtKB-UniRule"/>
</dbReference>
<keyword evidence="2" id="KW-0597">Phosphoprotein</keyword>
<evidence type="ECO:0000256" key="5">
    <source>
        <dbReference type="ARBA" id="ARBA00022777"/>
    </source>
</evidence>
<evidence type="ECO:0000256" key="10">
    <source>
        <dbReference type="SAM" id="MobiDB-lite"/>
    </source>
</evidence>
<feature type="compositionally biased region" description="Polar residues" evidence="10">
    <location>
        <begin position="1"/>
        <end position="28"/>
    </location>
</feature>
<evidence type="ECO:0000256" key="4">
    <source>
        <dbReference type="ARBA" id="ARBA00022741"/>
    </source>
</evidence>
<evidence type="ECO:0000256" key="3">
    <source>
        <dbReference type="ARBA" id="ARBA00022679"/>
    </source>
</evidence>
<dbReference type="Gene3D" id="1.10.510.10">
    <property type="entry name" value="Transferase(Phosphotransferase) domain 1"/>
    <property type="match status" value="1"/>
</dbReference>
<keyword evidence="3" id="KW-0808">Transferase</keyword>
<evidence type="ECO:0000256" key="7">
    <source>
        <dbReference type="ARBA" id="ARBA00038035"/>
    </source>
</evidence>
<dbReference type="PROSITE" id="PS00107">
    <property type="entry name" value="PROTEIN_KINASE_ATP"/>
    <property type="match status" value="1"/>
</dbReference>
<evidence type="ECO:0000256" key="9">
    <source>
        <dbReference type="PROSITE-ProRule" id="PRU10141"/>
    </source>
</evidence>
<evidence type="ECO:0000313" key="12">
    <source>
        <dbReference type="EMBL" id="KAG7566878.1"/>
    </source>
</evidence>
<dbReference type="FunFam" id="1.10.510.10:FF:000433">
    <property type="entry name" value="MAP kinase kinase PBS2"/>
    <property type="match status" value="1"/>
</dbReference>
<accession>A0A8K0NSR3</accession>
<proteinExistence type="inferred from homology"/>
<keyword evidence="5" id="KW-0418">Kinase</keyword>
<comment type="caution">
    <text evidence="12">The sequence shown here is derived from an EMBL/GenBank/DDBJ whole genome shotgun (WGS) entry which is preliminary data.</text>
</comment>
<keyword evidence="4 9" id="KW-0547">Nucleotide-binding</keyword>
<keyword evidence="6 9" id="KW-0067">ATP-binding</keyword>
<keyword evidence="1" id="KW-0723">Serine/threonine-protein kinase</keyword>
<dbReference type="AlphaFoldDB" id="A0A8K0NSR3"/>
<gene>
    <name evidence="12" type="ORF">FFLO_01379</name>
</gene>
<sequence length="667" mass="68448">MSAPSSPTKEMENLSVSDKQENQASDVQQGEKKESSGSGEAVQVSSTPSPSATPTPAPAPVAESAPVPAAEPTPIPTANGNKTDDAEKSAGTASSGSPATVLARDMVDGSPASPQVIKSPPAIGGLGMKSPPTAPVRPGPSISGMGRGLASARSGLQAGMSGGGGSKLPPTLQAKIDAMATRSKSGAPAVGGGDSTSTSSLLASAANRAAAPGAGGGIRPGGSGAPLLGGLAARRAASGAPTLSGAGGGLSRPGAPSLARPGGGAPVLPSTGLGGGPGRRLNRPSGMTLSSMGGGAGPSGGPNGKNSPFGNFSKIVDPSGKLNFDKKAILHAEGVNFSNGKSFEINKDQMELQEELGKGNYGEVRKVYHKPTKVTMAMKEIRLELDESKLSGIIMELDILHRAIAPEIIEFYGAFMVESCVYYCIEFMDAGSLDALNFGGIPEKELARITKAAIKGLKFLKDELQVMHRDVKPTNLLANKKGQIKLCDFGVSGQLEKSLAKTNIGCQSYMAPERIKGESTGQVSTYTVSSDVWSVGLTIIELAMGCYPYPPETYQNVFAQLQAIVHGPPPRLPEQYSATAQDFVASCLLKQPDARPTYAQLLEHPWMKEDDEREVDMAAWVAGALEAKAKRRTNGAPVSSSAPEVAEGHARGPAVPPPSQTANADKP</sequence>
<evidence type="ECO:0000259" key="11">
    <source>
        <dbReference type="PROSITE" id="PS50011"/>
    </source>
</evidence>
<feature type="region of interest" description="Disordered" evidence="10">
    <location>
        <begin position="239"/>
        <end position="312"/>
    </location>
</feature>
<evidence type="ECO:0000256" key="8">
    <source>
        <dbReference type="ARBA" id="ARBA00038999"/>
    </source>
</evidence>
<reference evidence="12" key="1">
    <citation type="submission" date="2020-04" db="EMBL/GenBank/DDBJ databases">
        <title>Analysis of mating type loci in Filobasidium floriforme.</title>
        <authorList>
            <person name="Nowrousian M."/>
        </authorList>
    </citation>
    <scope>NUCLEOTIDE SEQUENCE</scope>
    <source>
        <strain evidence="12">CBS 6242</strain>
    </source>
</reference>
<dbReference type="EC" id="2.7.12.2" evidence="8"/>
<dbReference type="InterPro" id="IPR000719">
    <property type="entry name" value="Prot_kinase_dom"/>
</dbReference>
<evidence type="ECO:0000256" key="6">
    <source>
        <dbReference type="ARBA" id="ARBA00022840"/>
    </source>
</evidence>
<dbReference type="GO" id="GO:0004674">
    <property type="term" value="F:protein serine/threonine kinase activity"/>
    <property type="evidence" value="ECO:0007669"/>
    <property type="project" value="UniProtKB-KW"/>
</dbReference>
<evidence type="ECO:0000313" key="13">
    <source>
        <dbReference type="Proteomes" id="UP000812966"/>
    </source>
</evidence>
<dbReference type="SMART" id="SM00220">
    <property type="entry name" value="S_TKc"/>
    <property type="match status" value="1"/>
</dbReference>
<feature type="region of interest" description="Disordered" evidence="10">
    <location>
        <begin position="629"/>
        <end position="667"/>
    </location>
</feature>
<dbReference type="GO" id="GO:0032991">
    <property type="term" value="C:protein-containing complex"/>
    <property type="evidence" value="ECO:0007669"/>
    <property type="project" value="UniProtKB-ARBA"/>
</dbReference>